<dbReference type="NCBIfam" id="TIGR02937">
    <property type="entry name" value="sigma70-ECF"/>
    <property type="match status" value="1"/>
</dbReference>
<evidence type="ECO:0000256" key="1">
    <source>
        <dbReference type="ARBA" id="ARBA00010641"/>
    </source>
</evidence>
<keyword evidence="4" id="KW-0804">Transcription</keyword>
<keyword evidence="3" id="KW-0731">Sigma factor</keyword>
<evidence type="ECO:0000259" key="5">
    <source>
        <dbReference type="Pfam" id="PF04542"/>
    </source>
</evidence>
<reference evidence="7 8" key="1">
    <citation type="submission" date="2019-04" db="EMBL/GenBank/DDBJ databases">
        <title>Sphingomonas psychrotolerans sp. nov., isolated from soil in the Tianshan Mountains, Xinjiang, China.</title>
        <authorList>
            <person name="Luo Y."/>
            <person name="Sheng H."/>
        </authorList>
    </citation>
    <scope>NUCLEOTIDE SEQUENCE [LARGE SCALE GENOMIC DNA]</scope>
    <source>
        <strain evidence="7 8">ZFGT-11</strain>
    </source>
</reference>
<accession>A0A4S1X027</accession>
<dbReference type="InterPro" id="IPR007627">
    <property type="entry name" value="RNA_pol_sigma70_r2"/>
</dbReference>
<comment type="caution">
    <text evidence="7">The sequence shown here is derived from an EMBL/GenBank/DDBJ whole genome shotgun (WGS) entry which is preliminary data.</text>
</comment>
<dbReference type="Proteomes" id="UP000306147">
    <property type="component" value="Unassembled WGS sequence"/>
</dbReference>
<feature type="domain" description="RNA polymerase sigma factor 70 region 4 type 2" evidence="6">
    <location>
        <begin position="110"/>
        <end position="149"/>
    </location>
</feature>
<dbReference type="OrthoDB" id="7447094at2"/>
<evidence type="ECO:0000259" key="6">
    <source>
        <dbReference type="Pfam" id="PF08281"/>
    </source>
</evidence>
<evidence type="ECO:0000256" key="3">
    <source>
        <dbReference type="ARBA" id="ARBA00023082"/>
    </source>
</evidence>
<dbReference type="PANTHER" id="PTHR43133">
    <property type="entry name" value="RNA POLYMERASE ECF-TYPE SIGMA FACTO"/>
    <property type="match status" value="1"/>
</dbReference>
<evidence type="ECO:0000256" key="4">
    <source>
        <dbReference type="ARBA" id="ARBA00023163"/>
    </source>
</evidence>
<dbReference type="InterPro" id="IPR036388">
    <property type="entry name" value="WH-like_DNA-bd_sf"/>
</dbReference>
<dbReference type="RefSeq" id="WP_135965700.1">
    <property type="nucleotide sequence ID" value="NZ_SRXT01000009.1"/>
</dbReference>
<dbReference type="SUPFAM" id="SSF88659">
    <property type="entry name" value="Sigma3 and sigma4 domains of RNA polymerase sigma factors"/>
    <property type="match status" value="1"/>
</dbReference>
<dbReference type="Pfam" id="PF04542">
    <property type="entry name" value="Sigma70_r2"/>
    <property type="match status" value="1"/>
</dbReference>
<dbReference type="SUPFAM" id="SSF88946">
    <property type="entry name" value="Sigma2 domain of RNA polymerase sigma factors"/>
    <property type="match status" value="1"/>
</dbReference>
<dbReference type="EMBL" id="SRXT01000009">
    <property type="protein sequence ID" value="TGX49208.1"/>
    <property type="molecule type" value="Genomic_DNA"/>
</dbReference>
<dbReference type="InterPro" id="IPR013324">
    <property type="entry name" value="RNA_pol_sigma_r3/r4-like"/>
</dbReference>
<dbReference type="AlphaFoldDB" id="A0A4S1X027"/>
<dbReference type="InterPro" id="IPR013249">
    <property type="entry name" value="RNA_pol_sigma70_r4_t2"/>
</dbReference>
<organism evidence="7 8">
    <name type="scientific">Sphingomonas gei</name>
    <dbReference type="NCBI Taxonomy" id="1395960"/>
    <lineage>
        <taxon>Bacteria</taxon>
        <taxon>Pseudomonadati</taxon>
        <taxon>Pseudomonadota</taxon>
        <taxon>Alphaproteobacteria</taxon>
        <taxon>Sphingomonadales</taxon>
        <taxon>Sphingomonadaceae</taxon>
        <taxon>Sphingomonas</taxon>
    </lineage>
</organism>
<keyword evidence="8" id="KW-1185">Reference proteome</keyword>
<dbReference type="GO" id="GO:0006352">
    <property type="term" value="P:DNA-templated transcription initiation"/>
    <property type="evidence" value="ECO:0007669"/>
    <property type="project" value="InterPro"/>
</dbReference>
<dbReference type="Pfam" id="PF08281">
    <property type="entry name" value="Sigma70_r4_2"/>
    <property type="match status" value="1"/>
</dbReference>
<evidence type="ECO:0000313" key="7">
    <source>
        <dbReference type="EMBL" id="TGX49208.1"/>
    </source>
</evidence>
<comment type="similarity">
    <text evidence="1">Belongs to the sigma-70 factor family. ECF subfamily.</text>
</comment>
<dbReference type="InterPro" id="IPR014284">
    <property type="entry name" value="RNA_pol_sigma-70_dom"/>
</dbReference>
<feature type="domain" description="RNA polymerase sigma-70 region 2" evidence="5">
    <location>
        <begin position="15"/>
        <end position="75"/>
    </location>
</feature>
<evidence type="ECO:0000313" key="8">
    <source>
        <dbReference type="Proteomes" id="UP000306147"/>
    </source>
</evidence>
<sequence>MSRQEDVLSIFLTQRQALVRYASGLTGNRAEAEDVVQEAWLRFHAVAGGRLLAEPERYLRRIVRNLIVDGRRRKGLEQRLFDPDSAGLAETLASEQPSALTEIAAREELEIVRKAVAAMPERMRRAFEMHRFEGARLVDIAASLSISKSLAHELVVEGVQRCKRSLRGER</sequence>
<name>A0A4S1X027_9SPHN</name>
<dbReference type="GO" id="GO:0003677">
    <property type="term" value="F:DNA binding"/>
    <property type="evidence" value="ECO:0007669"/>
    <property type="project" value="InterPro"/>
</dbReference>
<dbReference type="GO" id="GO:0016987">
    <property type="term" value="F:sigma factor activity"/>
    <property type="evidence" value="ECO:0007669"/>
    <property type="project" value="UniProtKB-KW"/>
</dbReference>
<dbReference type="Gene3D" id="1.10.1740.10">
    <property type="match status" value="1"/>
</dbReference>
<keyword evidence="2" id="KW-0805">Transcription regulation</keyword>
<dbReference type="InterPro" id="IPR013325">
    <property type="entry name" value="RNA_pol_sigma_r2"/>
</dbReference>
<proteinExistence type="inferred from homology"/>
<protein>
    <submittedName>
        <fullName evidence="7">Sigma-70 family RNA polymerase sigma factor</fullName>
    </submittedName>
</protein>
<evidence type="ECO:0000256" key="2">
    <source>
        <dbReference type="ARBA" id="ARBA00023015"/>
    </source>
</evidence>
<dbReference type="InterPro" id="IPR039425">
    <property type="entry name" value="RNA_pol_sigma-70-like"/>
</dbReference>
<gene>
    <name evidence="7" type="ORF">E5A73_19905</name>
</gene>
<dbReference type="Gene3D" id="1.10.10.10">
    <property type="entry name" value="Winged helix-like DNA-binding domain superfamily/Winged helix DNA-binding domain"/>
    <property type="match status" value="1"/>
</dbReference>
<dbReference type="PANTHER" id="PTHR43133:SF63">
    <property type="entry name" value="RNA POLYMERASE SIGMA FACTOR FECI-RELATED"/>
    <property type="match status" value="1"/>
</dbReference>